<feature type="signal peptide" evidence="1">
    <location>
        <begin position="1"/>
        <end position="21"/>
    </location>
</feature>
<name>A0A1B4PY40_BURCE</name>
<dbReference type="EMBL" id="CP013444">
    <property type="protein sequence ID" value="AOK18875.1"/>
    <property type="molecule type" value="Genomic_DNA"/>
</dbReference>
<dbReference type="Proteomes" id="UP000094776">
    <property type="component" value="Chromosome 2"/>
</dbReference>
<protein>
    <recommendedName>
        <fullName evidence="4">DUF4148 domain-containing protein</fullName>
    </recommendedName>
</protein>
<evidence type="ECO:0008006" key="4">
    <source>
        <dbReference type="Google" id="ProtNLM"/>
    </source>
</evidence>
<dbReference type="AlphaFoldDB" id="A0A1B4PY40"/>
<sequence>MRSFARWIVVAACLSSSAAMTDGWPERVLSHEARKRAEQSKLTTRDEVVAPGSGSRIVDTYPAGATTW</sequence>
<reference evidence="2 3" key="1">
    <citation type="submission" date="2015-12" db="EMBL/GenBank/DDBJ databases">
        <title>Diversity of Burkholderia near neighbor genomes.</title>
        <authorList>
            <person name="Sahl J."/>
            <person name="Wagner D."/>
            <person name="Keim P."/>
        </authorList>
    </citation>
    <scope>NUCLEOTIDE SEQUENCE [LARGE SCALE GENOMIC DNA]</scope>
    <source>
        <strain evidence="2 3">MSMB1184WGS</strain>
    </source>
</reference>
<gene>
    <name evidence="2" type="ORF">WT26_23075</name>
</gene>
<evidence type="ECO:0000313" key="2">
    <source>
        <dbReference type="EMBL" id="AOK18875.1"/>
    </source>
</evidence>
<evidence type="ECO:0000313" key="3">
    <source>
        <dbReference type="Proteomes" id="UP000094776"/>
    </source>
</evidence>
<keyword evidence="1" id="KW-0732">Signal</keyword>
<accession>A0A1B4PY40</accession>
<dbReference type="RefSeq" id="WP_059946194.1">
    <property type="nucleotide sequence ID" value="NZ_CP013444.1"/>
</dbReference>
<proteinExistence type="predicted"/>
<organism evidence="2 3">
    <name type="scientific">Burkholderia cepacia</name>
    <name type="common">Pseudomonas cepacia</name>
    <dbReference type="NCBI Taxonomy" id="292"/>
    <lineage>
        <taxon>Bacteria</taxon>
        <taxon>Pseudomonadati</taxon>
        <taxon>Pseudomonadota</taxon>
        <taxon>Betaproteobacteria</taxon>
        <taxon>Burkholderiales</taxon>
        <taxon>Burkholderiaceae</taxon>
        <taxon>Burkholderia</taxon>
        <taxon>Burkholderia cepacia complex</taxon>
    </lineage>
</organism>
<evidence type="ECO:0000256" key="1">
    <source>
        <dbReference type="SAM" id="SignalP"/>
    </source>
</evidence>
<feature type="chain" id="PRO_5008567634" description="DUF4148 domain-containing protein" evidence="1">
    <location>
        <begin position="22"/>
        <end position="68"/>
    </location>
</feature>